<dbReference type="SMART" id="SM00409">
    <property type="entry name" value="IG"/>
    <property type="match status" value="2"/>
</dbReference>
<dbReference type="PANTHER" id="PTHR19256">
    <property type="entry name" value="T-CELL RECEPTOR GAMMA CHAIN"/>
    <property type="match status" value="1"/>
</dbReference>
<feature type="compositionally biased region" description="Polar residues" evidence="7">
    <location>
        <begin position="252"/>
        <end position="264"/>
    </location>
</feature>
<evidence type="ECO:0000259" key="9">
    <source>
        <dbReference type="PROSITE" id="PS50835"/>
    </source>
</evidence>
<dbReference type="PROSITE" id="PS50835">
    <property type="entry name" value="IG_LIKE"/>
    <property type="match status" value="1"/>
</dbReference>
<proteinExistence type="predicted"/>
<dbReference type="Proteomes" id="UP000472260">
    <property type="component" value="Unassembled WGS sequence"/>
</dbReference>
<reference evidence="10" key="1">
    <citation type="submission" date="2025-08" db="UniProtKB">
        <authorList>
            <consortium name="Ensembl"/>
        </authorList>
    </citation>
    <scope>IDENTIFICATION</scope>
</reference>
<feature type="compositionally biased region" description="Basic and acidic residues" evidence="7">
    <location>
        <begin position="238"/>
        <end position="251"/>
    </location>
</feature>
<evidence type="ECO:0000313" key="10">
    <source>
        <dbReference type="Ensembl" id="ENSSANP00000022363.1"/>
    </source>
</evidence>
<evidence type="ECO:0000256" key="2">
    <source>
        <dbReference type="ARBA" id="ARBA00022692"/>
    </source>
</evidence>
<dbReference type="Pfam" id="PF07686">
    <property type="entry name" value="V-set"/>
    <property type="match status" value="1"/>
</dbReference>
<dbReference type="PANTHER" id="PTHR19256:SF65">
    <property type="entry name" value="T CELL RECEPTOR GAMMA CONSTANT 1-RELATED"/>
    <property type="match status" value="1"/>
</dbReference>
<keyword evidence="2" id="KW-0812">Transmembrane</keyword>
<dbReference type="InterPro" id="IPR013106">
    <property type="entry name" value="Ig_V-set"/>
</dbReference>
<feature type="domain" description="Ig-like" evidence="9">
    <location>
        <begin position="141"/>
        <end position="238"/>
    </location>
</feature>
<evidence type="ECO:0000256" key="7">
    <source>
        <dbReference type="SAM" id="MobiDB-lite"/>
    </source>
</evidence>
<dbReference type="AlphaFoldDB" id="A0A671LVA5"/>
<evidence type="ECO:0000256" key="4">
    <source>
        <dbReference type="ARBA" id="ARBA00023136"/>
    </source>
</evidence>
<keyword evidence="3" id="KW-1133">Transmembrane helix</keyword>
<feature type="region of interest" description="Disordered" evidence="7">
    <location>
        <begin position="227"/>
        <end position="273"/>
    </location>
</feature>
<keyword evidence="5" id="KW-0675">Receptor</keyword>
<reference evidence="10" key="2">
    <citation type="submission" date="2025-09" db="UniProtKB">
        <authorList>
            <consortium name="Ensembl"/>
        </authorList>
    </citation>
    <scope>IDENTIFICATION</scope>
</reference>
<dbReference type="InterPro" id="IPR003597">
    <property type="entry name" value="Ig_C1-set"/>
</dbReference>
<dbReference type="Ensembl" id="ENSSANT00000023844.1">
    <property type="protein sequence ID" value="ENSSANP00000022363.1"/>
    <property type="gene ID" value="ENSSANG00000011594.1"/>
</dbReference>
<keyword evidence="8" id="KW-0732">Signal</keyword>
<evidence type="ECO:0000256" key="1">
    <source>
        <dbReference type="ARBA" id="ARBA00004370"/>
    </source>
</evidence>
<name>A0A671LVA5_9TELE</name>
<evidence type="ECO:0000256" key="3">
    <source>
        <dbReference type="ARBA" id="ARBA00022989"/>
    </source>
</evidence>
<dbReference type="InterPro" id="IPR003599">
    <property type="entry name" value="Ig_sub"/>
</dbReference>
<comment type="subcellular location">
    <subcellularLocation>
        <location evidence="1">Membrane</location>
    </subcellularLocation>
</comment>
<dbReference type="InterPro" id="IPR007110">
    <property type="entry name" value="Ig-like_dom"/>
</dbReference>
<evidence type="ECO:0000256" key="5">
    <source>
        <dbReference type="ARBA" id="ARBA00023170"/>
    </source>
</evidence>
<evidence type="ECO:0000313" key="11">
    <source>
        <dbReference type="Proteomes" id="UP000472260"/>
    </source>
</evidence>
<accession>A0A671LVA5</accession>
<feature type="chain" id="PRO_5025494527" description="Ig-like domain-containing protein" evidence="8">
    <location>
        <begin position="24"/>
        <end position="273"/>
    </location>
</feature>
<dbReference type="Pfam" id="PF07654">
    <property type="entry name" value="C1-set"/>
    <property type="match status" value="1"/>
</dbReference>
<feature type="signal peptide" evidence="8">
    <location>
        <begin position="1"/>
        <end position="23"/>
    </location>
</feature>
<keyword evidence="6" id="KW-0393">Immunoglobulin domain</keyword>
<dbReference type="InterPro" id="IPR036179">
    <property type="entry name" value="Ig-like_dom_sf"/>
</dbReference>
<sequence>MRVGNSVALKLPLLFFAVDGAVALQQKISLTKAEEKLAIIDCHLHISCWDYIHWYQQKDRETLKRILYADINDGSAKNDVGFESIKSEKKASNHFALKITKLKKEHSAMYYCACWVSVGNWIKIFGSGTRLIVTGSQVKPPKLYGYLPSKKYIDKRDKQTMLCQASGMFPDLVKFTWKKKSETGEWTNVPEENVVEQNNKNAVTVTSMMIIDKNTAENSDYQCTVAHEGGTDKPQTLEMKRDSKPSTESKDGQNPPTCPPSSEGTIKKQISGE</sequence>
<dbReference type="InterPro" id="IPR013783">
    <property type="entry name" value="Ig-like_fold"/>
</dbReference>
<protein>
    <recommendedName>
        <fullName evidence="9">Ig-like domain-containing protein</fullName>
    </recommendedName>
</protein>
<keyword evidence="4" id="KW-0472">Membrane</keyword>
<organism evidence="10 11">
    <name type="scientific">Sinocyclocheilus anshuiensis</name>
    <dbReference type="NCBI Taxonomy" id="1608454"/>
    <lineage>
        <taxon>Eukaryota</taxon>
        <taxon>Metazoa</taxon>
        <taxon>Chordata</taxon>
        <taxon>Craniata</taxon>
        <taxon>Vertebrata</taxon>
        <taxon>Euteleostomi</taxon>
        <taxon>Actinopterygii</taxon>
        <taxon>Neopterygii</taxon>
        <taxon>Teleostei</taxon>
        <taxon>Ostariophysi</taxon>
        <taxon>Cypriniformes</taxon>
        <taxon>Cyprinidae</taxon>
        <taxon>Cyprininae</taxon>
        <taxon>Sinocyclocheilus</taxon>
    </lineage>
</organism>
<evidence type="ECO:0000256" key="8">
    <source>
        <dbReference type="SAM" id="SignalP"/>
    </source>
</evidence>
<evidence type="ECO:0000256" key="6">
    <source>
        <dbReference type="ARBA" id="ARBA00023319"/>
    </source>
</evidence>
<dbReference type="InterPro" id="IPR051117">
    <property type="entry name" value="TRG_var/const_region"/>
</dbReference>
<dbReference type="GO" id="GO:0016020">
    <property type="term" value="C:membrane"/>
    <property type="evidence" value="ECO:0007669"/>
    <property type="project" value="UniProtKB-SubCell"/>
</dbReference>
<dbReference type="SUPFAM" id="SSF48726">
    <property type="entry name" value="Immunoglobulin"/>
    <property type="match status" value="2"/>
</dbReference>
<keyword evidence="11" id="KW-1185">Reference proteome</keyword>
<dbReference type="Gene3D" id="2.60.40.10">
    <property type="entry name" value="Immunoglobulins"/>
    <property type="match status" value="2"/>
</dbReference>